<evidence type="ECO:0000313" key="3">
    <source>
        <dbReference type="EMBL" id="GBM59524.1"/>
    </source>
</evidence>
<evidence type="ECO:0000313" key="4">
    <source>
        <dbReference type="EMBL" id="GBM59554.1"/>
    </source>
</evidence>
<comment type="caution">
    <text evidence="4">The sequence shown here is derived from an EMBL/GenBank/DDBJ whole genome shotgun (WGS) entry which is preliminary data.</text>
</comment>
<dbReference type="Proteomes" id="UP000499080">
    <property type="component" value="Unassembled WGS sequence"/>
</dbReference>
<proteinExistence type="predicted"/>
<sequence length="96" mass="11094">MARISHTLTRRYSPVIVINNSLVVIGFDEMSPQNKKAMTMKRCPKRNLHQPRKLCKPFILYDDQSNTVLNPVGVIHTDDFTNECLKTKTENKGYSR</sequence>
<dbReference type="AlphaFoldDB" id="A0A4Y2H5F7"/>
<evidence type="ECO:0000313" key="2">
    <source>
        <dbReference type="EMBL" id="GBM59484.1"/>
    </source>
</evidence>
<dbReference type="EMBL" id="BGPR01101396">
    <property type="protein sequence ID" value="GBM59524.1"/>
    <property type="molecule type" value="Genomic_DNA"/>
</dbReference>
<gene>
    <name evidence="3" type="ORF">AVEN_115555_1</name>
    <name evidence="4" type="ORF">AVEN_183211_1</name>
    <name evidence="1" type="ORF">AVEN_223266_1</name>
    <name evidence="2" type="ORF">AVEN_257608_1</name>
</gene>
<evidence type="ECO:0000313" key="5">
    <source>
        <dbReference type="Proteomes" id="UP000499080"/>
    </source>
</evidence>
<reference evidence="4 5" key="1">
    <citation type="journal article" date="2019" name="Sci. Rep.">
        <title>Orb-weaving spider Araneus ventricosus genome elucidates the spidroin gene catalogue.</title>
        <authorList>
            <person name="Kono N."/>
            <person name="Nakamura H."/>
            <person name="Ohtoshi R."/>
            <person name="Moran D.A.P."/>
            <person name="Shinohara A."/>
            <person name="Yoshida Y."/>
            <person name="Fujiwara M."/>
            <person name="Mori M."/>
            <person name="Tomita M."/>
            <person name="Arakawa K."/>
        </authorList>
    </citation>
    <scope>NUCLEOTIDE SEQUENCE [LARGE SCALE GENOMIC DNA]</scope>
</reference>
<protein>
    <submittedName>
        <fullName evidence="4">Uncharacterized protein</fullName>
    </submittedName>
</protein>
<accession>A0A4Y2H5F7</accession>
<dbReference type="EMBL" id="BGPR01101405">
    <property type="protein sequence ID" value="GBM59554.1"/>
    <property type="molecule type" value="Genomic_DNA"/>
</dbReference>
<keyword evidence="5" id="KW-1185">Reference proteome</keyword>
<dbReference type="EMBL" id="BGPR01101378">
    <property type="protein sequence ID" value="GBM59466.1"/>
    <property type="molecule type" value="Genomic_DNA"/>
</dbReference>
<dbReference type="EMBL" id="BGPR01101382">
    <property type="protein sequence ID" value="GBM59484.1"/>
    <property type="molecule type" value="Genomic_DNA"/>
</dbReference>
<name>A0A4Y2H5F7_ARAVE</name>
<organism evidence="4 5">
    <name type="scientific">Araneus ventricosus</name>
    <name type="common">Orbweaver spider</name>
    <name type="synonym">Epeira ventricosa</name>
    <dbReference type="NCBI Taxonomy" id="182803"/>
    <lineage>
        <taxon>Eukaryota</taxon>
        <taxon>Metazoa</taxon>
        <taxon>Ecdysozoa</taxon>
        <taxon>Arthropoda</taxon>
        <taxon>Chelicerata</taxon>
        <taxon>Arachnida</taxon>
        <taxon>Araneae</taxon>
        <taxon>Araneomorphae</taxon>
        <taxon>Entelegynae</taxon>
        <taxon>Araneoidea</taxon>
        <taxon>Araneidae</taxon>
        <taxon>Araneus</taxon>
    </lineage>
</organism>
<evidence type="ECO:0000313" key="1">
    <source>
        <dbReference type="EMBL" id="GBM59466.1"/>
    </source>
</evidence>